<evidence type="ECO:0000256" key="1">
    <source>
        <dbReference type="SAM" id="MobiDB-lite"/>
    </source>
</evidence>
<gene>
    <name evidence="2" type="ORF">GCK72_003471</name>
</gene>
<dbReference type="EMBL" id="WUAV01000001">
    <property type="protein sequence ID" value="KAF1771644.1"/>
    <property type="molecule type" value="Genomic_DNA"/>
</dbReference>
<organism evidence="2 3">
    <name type="scientific">Caenorhabditis remanei</name>
    <name type="common">Caenorhabditis vulgaris</name>
    <dbReference type="NCBI Taxonomy" id="31234"/>
    <lineage>
        <taxon>Eukaryota</taxon>
        <taxon>Metazoa</taxon>
        <taxon>Ecdysozoa</taxon>
        <taxon>Nematoda</taxon>
        <taxon>Chromadorea</taxon>
        <taxon>Rhabditida</taxon>
        <taxon>Rhabditina</taxon>
        <taxon>Rhabditomorpha</taxon>
        <taxon>Rhabditoidea</taxon>
        <taxon>Rhabditidae</taxon>
        <taxon>Peloderinae</taxon>
        <taxon>Caenorhabditis</taxon>
    </lineage>
</organism>
<dbReference type="RefSeq" id="XP_053592718.1">
    <property type="nucleotide sequence ID" value="XM_053724073.1"/>
</dbReference>
<reference evidence="2 3" key="1">
    <citation type="submission" date="2019-12" db="EMBL/GenBank/DDBJ databases">
        <title>Chromosome-level assembly of the Caenorhabditis remanei genome.</title>
        <authorList>
            <person name="Teterina A.A."/>
            <person name="Willis J.H."/>
            <person name="Phillips P.C."/>
        </authorList>
    </citation>
    <scope>NUCLEOTIDE SEQUENCE [LARGE SCALE GENOMIC DNA]</scope>
    <source>
        <strain evidence="2 3">PX506</strain>
        <tissue evidence="2">Whole organism</tissue>
    </source>
</reference>
<protein>
    <submittedName>
        <fullName evidence="2">Uncharacterized protein</fullName>
    </submittedName>
</protein>
<dbReference type="GeneID" id="78773631"/>
<comment type="caution">
    <text evidence="2">The sequence shown here is derived from an EMBL/GenBank/DDBJ whole genome shotgun (WGS) entry which is preliminary data.</text>
</comment>
<evidence type="ECO:0000313" key="3">
    <source>
        <dbReference type="Proteomes" id="UP000483820"/>
    </source>
</evidence>
<dbReference type="KEGG" id="crq:GCK72_003471"/>
<dbReference type="Proteomes" id="UP000483820">
    <property type="component" value="Chromosome I"/>
</dbReference>
<feature type="compositionally biased region" description="Low complexity" evidence="1">
    <location>
        <begin position="68"/>
        <end position="95"/>
    </location>
</feature>
<feature type="compositionally biased region" description="Polar residues" evidence="1">
    <location>
        <begin position="141"/>
        <end position="150"/>
    </location>
</feature>
<name>A0A6A5HXE7_CAERE</name>
<evidence type="ECO:0000313" key="2">
    <source>
        <dbReference type="EMBL" id="KAF1771644.1"/>
    </source>
</evidence>
<dbReference type="AlphaFoldDB" id="A0A6A5HXE7"/>
<feature type="region of interest" description="Disordered" evidence="1">
    <location>
        <begin position="65"/>
        <end position="160"/>
    </location>
</feature>
<feature type="region of interest" description="Disordered" evidence="1">
    <location>
        <begin position="19"/>
        <end position="41"/>
    </location>
</feature>
<accession>A0A6A5HXE7</accession>
<dbReference type="CTD" id="78773631"/>
<proteinExistence type="predicted"/>
<sequence>MLRVLQKPLSPVTPFFSTLTPVQSHRNHSSESVGNERFEDSEGLHYQRRQVSEVLLAISTVSHGRFRTSTSSSSSSSSTSSATSSSSTSSSLSLSPVPRSKSSFCGVLTSPKNSNGPEDIKSKSGAGMGATGVSEGGSAPRVSSESSGASGATPEDIEFRHGSELKKILTSSRRNTFTRSLIDFDCFERFAVDAEN</sequence>